<sequence length="524" mass="57401">MEHRRSASLPSKLYKPRSRTSAPVLAAHLQKMSLPRTLFRLPRGIRTCHRASTFSILQSMVAKNPFAALEPAPSRASSFVAFQPPALASSFSAIPFFYPTTHVFSSPSTYLPSPRTVSSHFCLPRTLSPSAFAPMVTFSPSLVLMIRRTRGFVGEKSLVVGRSLVVERAFVVKREQGRACWNHEERASVGLFRRASSLICRACSSSSLHIFRASAFAHRQPQPIASDEDRGGGLSTTRSLVADILPRMSLAPKGLYGVKRRPFSEFDGLHFNLESRGTNIDGSVPVYKNPTASIEDPVADLLPRMTVQEKVAQIIQGDIYIANPNEPLDDTLAYNLNMNTHMSGSIWAGYLMPWDKLVFAINTVQQYFLENTTLVAGVIRSEAEALGYSQLFAPVLDLSPELRWGRAEANYGEDPFLTGEIGSAYVSGLQTGRRQNTSSTAIARVAATCKHSAAFRSPQSGLNIAQVSGDERKLRTNFLKPFNKACVDSLAIMTAHSSYDGIPAVSNKHLLTDIAGLLPPLIDD</sequence>
<keyword evidence="5" id="KW-1185">Reference proteome</keyword>
<dbReference type="Pfam" id="PF00933">
    <property type="entry name" value="Glyco_hydro_3"/>
    <property type="match status" value="1"/>
</dbReference>
<comment type="similarity">
    <text evidence="1">Belongs to the glycosyl hydrolase 3 family.</text>
</comment>
<proteinExistence type="inferred from homology"/>
<evidence type="ECO:0000313" key="5">
    <source>
        <dbReference type="Proteomes" id="UP000815677"/>
    </source>
</evidence>
<organism evidence="4 5">
    <name type="scientific">Mycena chlorophos</name>
    <name type="common">Agaric fungus</name>
    <name type="synonym">Agaricus chlorophos</name>
    <dbReference type="NCBI Taxonomy" id="658473"/>
    <lineage>
        <taxon>Eukaryota</taxon>
        <taxon>Fungi</taxon>
        <taxon>Dikarya</taxon>
        <taxon>Basidiomycota</taxon>
        <taxon>Agaricomycotina</taxon>
        <taxon>Agaricomycetes</taxon>
        <taxon>Agaricomycetidae</taxon>
        <taxon>Agaricales</taxon>
        <taxon>Marasmiineae</taxon>
        <taxon>Mycenaceae</taxon>
        <taxon>Mycena</taxon>
    </lineage>
</organism>
<dbReference type="PANTHER" id="PTHR30620:SF117">
    <property type="entry name" value="BETA-1,4-XYLOSIDASE (EUROFUNG)"/>
    <property type="match status" value="1"/>
</dbReference>
<name>A0ABQ0LFS8_MYCCL</name>
<dbReference type="InterPro" id="IPR001764">
    <property type="entry name" value="Glyco_hydro_3_N"/>
</dbReference>
<dbReference type="InterPro" id="IPR051915">
    <property type="entry name" value="Cellulose_Degrad_GH3"/>
</dbReference>
<evidence type="ECO:0000259" key="3">
    <source>
        <dbReference type="Pfam" id="PF00933"/>
    </source>
</evidence>
<dbReference type="Gene3D" id="3.20.20.300">
    <property type="entry name" value="Glycoside hydrolase, family 3, N-terminal domain"/>
    <property type="match status" value="2"/>
</dbReference>
<protein>
    <submittedName>
        <fullName evidence="4">Glycoside hydrolase family 3 protein</fullName>
    </submittedName>
</protein>
<dbReference type="PANTHER" id="PTHR30620">
    <property type="entry name" value="PERIPLASMIC BETA-GLUCOSIDASE-RELATED"/>
    <property type="match status" value="1"/>
</dbReference>
<evidence type="ECO:0000313" key="4">
    <source>
        <dbReference type="EMBL" id="GAT49999.1"/>
    </source>
</evidence>
<dbReference type="InterPro" id="IPR036962">
    <property type="entry name" value="Glyco_hydro_3_N_sf"/>
</dbReference>
<dbReference type="GO" id="GO:0016787">
    <property type="term" value="F:hydrolase activity"/>
    <property type="evidence" value="ECO:0007669"/>
    <property type="project" value="UniProtKB-KW"/>
</dbReference>
<feature type="domain" description="Glycoside hydrolase family 3 N-terminal" evidence="3">
    <location>
        <begin position="374"/>
        <end position="514"/>
    </location>
</feature>
<dbReference type="Proteomes" id="UP000815677">
    <property type="component" value="Unassembled WGS sequence"/>
</dbReference>
<dbReference type="InterPro" id="IPR017853">
    <property type="entry name" value="GH"/>
</dbReference>
<evidence type="ECO:0000256" key="2">
    <source>
        <dbReference type="ARBA" id="ARBA00022801"/>
    </source>
</evidence>
<gene>
    <name evidence="4" type="ORF">MCHLO_07282</name>
</gene>
<evidence type="ECO:0000256" key="1">
    <source>
        <dbReference type="ARBA" id="ARBA00005336"/>
    </source>
</evidence>
<dbReference type="EMBL" id="DF846116">
    <property type="protein sequence ID" value="GAT49999.1"/>
    <property type="molecule type" value="Genomic_DNA"/>
</dbReference>
<dbReference type="SUPFAM" id="SSF51445">
    <property type="entry name" value="(Trans)glycosidases"/>
    <property type="match status" value="1"/>
</dbReference>
<accession>A0ABQ0LFS8</accession>
<keyword evidence="2 4" id="KW-0378">Hydrolase</keyword>
<reference evidence="4" key="1">
    <citation type="submission" date="2014-09" db="EMBL/GenBank/DDBJ databases">
        <title>Genome sequence of the luminous mushroom Mycena chlorophos for searching fungal bioluminescence genes.</title>
        <authorList>
            <person name="Tanaka Y."/>
            <person name="Kasuga D."/>
            <person name="Oba Y."/>
            <person name="Hase S."/>
            <person name="Sato K."/>
            <person name="Oba Y."/>
            <person name="Sakakibara Y."/>
        </authorList>
    </citation>
    <scope>NUCLEOTIDE SEQUENCE</scope>
</reference>